<keyword evidence="1" id="KW-0159">Chromosome partition</keyword>
<dbReference type="InterPro" id="IPR036390">
    <property type="entry name" value="WH_DNA-bd_sf"/>
</dbReference>
<dbReference type="PANTHER" id="PTHR33375">
    <property type="entry name" value="CHROMOSOME-PARTITIONING PROTEIN PARB-RELATED"/>
    <property type="match status" value="1"/>
</dbReference>
<protein>
    <submittedName>
        <fullName evidence="3">ParB N-terminal domain-containing protein</fullName>
    </submittedName>
</protein>
<evidence type="ECO:0000313" key="3">
    <source>
        <dbReference type="EMBL" id="QTC88163.1"/>
    </source>
</evidence>
<dbReference type="SUPFAM" id="SSF109709">
    <property type="entry name" value="KorB DNA-binding domain-like"/>
    <property type="match status" value="1"/>
</dbReference>
<proteinExistence type="predicted"/>
<dbReference type="SUPFAM" id="SSF46785">
    <property type="entry name" value="Winged helix' DNA-binding domain"/>
    <property type="match status" value="1"/>
</dbReference>
<dbReference type="CDD" id="cd16406">
    <property type="entry name" value="ParB_N_like"/>
    <property type="match status" value="1"/>
</dbReference>
<evidence type="ECO:0000259" key="2">
    <source>
        <dbReference type="SMART" id="SM00470"/>
    </source>
</evidence>
<dbReference type="Gene3D" id="3.90.1530.30">
    <property type="match status" value="1"/>
</dbReference>
<dbReference type="SMART" id="SM00470">
    <property type="entry name" value="ParB"/>
    <property type="match status" value="1"/>
</dbReference>
<dbReference type="InterPro" id="IPR003115">
    <property type="entry name" value="ParB_N"/>
</dbReference>
<dbReference type="Proteomes" id="UP000663942">
    <property type="component" value="Chromosome"/>
</dbReference>
<dbReference type="InterPro" id="IPR050336">
    <property type="entry name" value="Chromosome_partition/occlusion"/>
</dbReference>
<dbReference type="PANTHER" id="PTHR33375:SF1">
    <property type="entry name" value="CHROMOSOME-PARTITIONING PROTEIN PARB-RELATED"/>
    <property type="match status" value="1"/>
</dbReference>
<dbReference type="EMBL" id="CP062006">
    <property type="protein sequence ID" value="QTC88163.1"/>
    <property type="molecule type" value="Genomic_DNA"/>
</dbReference>
<reference evidence="3 4" key="1">
    <citation type="submission" date="2020-09" db="EMBL/GenBank/DDBJ databases">
        <title>Brevundimonas sp. LVF1 isolated from an oligotrophic pond in Goettingen, Germany.</title>
        <authorList>
            <person name="Friedrich I."/>
            <person name="Klassen A."/>
            <person name="Neubauer H."/>
            <person name="Schneider D."/>
            <person name="Hertel R."/>
            <person name="Daniel R."/>
        </authorList>
    </citation>
    <scope>NUCLEOTIDE SEQUENCE [LARGE SCALE GENOMIC DNA]</scope>
    <source>
        <strain evidence="3 4">LVF1</strain>
    </source>
</reference>
<dbReference type="SUPFAM" id="SSF110849">
    <property type="entry name" value="ParB/Sulfiredoxin"/>
    <property type="match status" value="1"/>
</dbReference>
<accession>A0ABX7SMA8</accession>
<sequence length="645" mass="69525">MTASLNLLAVQNAAVLRALNERPEGGWASNAALANHLKRDASNLSKTLNKLEDEGLAAFNPLTYGLTPAGVAQLAMIDRAEGGVGDEPGLSGAGQDHAEGGVIFLTHVQIFPDHANARRDWDSDEAKDELGALRQDILQNGLLQNLVVRADDFGGVIKVETDEGTPVPTYVLVGGERRWRAIGEAITDGDWEVDTPIPCRLLDTDDLGHRLAALAENLQRRNLNPIEKANAFEGLAKAGLSNKEIADRISATAEHIQQHRRFLQLDDTDQQRMTLSRDDPRHLSVREARQKLAKKDDGPPAIELEPLARLAWIELTHAALHKGEYPNLWNKVPVAVGAADTVEGQRLAEIGAVDFTSDRERHGALIGRFAAKRGYDANKIVLTQPIHSASDEVEEHLRAEQVAALGDAAPVWAGDKPCYATPWLADIGEMDAEGQAIIDAHAAERAETDRLYAERQRQSEARARLWADARARHVRLLEAAQTAPTAGEPAEVIAIATDIDRPFPWSALPNGFIVAANGTTVKQPAYYGAPSDQELAINQMIVVAANTAAGLATPVVAAPAEEDSCDLDEEAFVAAIADALRIDAALEQSGADETANRLMAEYLEDNGIAFGDEGFGWDRDAAQLIAEAHLNPEGDLDADEDEVAA</sequence>
<dbReference type="InterPro" id="IPR041468">
    <property type="entry name" value="HTH_ParB/Spo0J"/>
</dbReference>
<evidence type="ECO:0000313" key="4">
    <source>
        <dbReference type="Proteomes" id="UP000663942"/>
    </source>
</evidence>
<organism evidence="3 4">
    <name type="scientific">Brevundimonas pondensis</name>
    <dbReference type="NCBI Taxonomy" id="2774189"/>
    <lineage>
        <taxon>Bacteria</taxon>
        <taxon>Pseudomonadati</taxon>
        <taxon>Pseudomonadota</taxon>
        <taxon>Alphaproteobacteria</taxon>
        <taxon>Caulobacterales</taxon>
        <taxon>Caulobacteraceae</taxon>
        <taxon>Brevundimonas</taxon>
    </lineage>
</organism>
<dbReference type="InterPro" id="IPR036086">
    <property type="entry name" value="ParB/Sulfiredoxin_sf"/>
</dbReference>
<name>A0ABX7SMA8_9CAUL</name>
<dbReference type="Pfam" id="PF17762">
    <property type="entry name" value="HTH_ParB"/>
    <property type="match status" value="1"/>
</dbReference>
<dbReference type="Pfam" id="PF02195">
    <property type="entry name" value="ParB_N"/>
    <property type="match status" value="1"/>
</dbReference>
<keyword evidence="4" id="KW-1185">Reference proteome</keyword>
<feature type="domain" description="ParB-like N-terminal" evidence="2">
    <location>
        <begin position="101"/>
        <end position="218"/>
    </location>
</feature>
<dbReference type="RefSeq" id="WP_207825178.1">
    <property type="nucleotide sequence ID" value="NZ_CP062006.1"/>
</dbReference>
<dbReference type="Gene3D" id="1.10.10.2830">
    <property type="match status" value="1"/>
</dbReference>
<gene>
    <name evidence="3" type="ORF">IFE19_01790</name>
</gene>
<evidence type="ECO:0000256" key="1">
    <source>
        <dbReference type="ARBA" id="ARBA00022829"/>
    </source>
</evidence>